<evidence type="ECO:0000313" key="2">
    <source>
        <dbReference type="Proteomes" id="UP000477010"/>
    </source>
</evidence>
<reference evidence="1 2" key="1">
    <citation type="journal article" date="2019" name="Nat. Med.">
        <title>A library of human gut bacterial isolates paired with longitudinal multiomics data enables mechanistic microbiome research.</title>
        <authorList>
            <person name="Poyet M."/>
            <person name="Groussin M."/>
            <person name="Gibbons S.M."/>
            <person name="Avila-Pacheco J."/>
            <person name="Jiang X."/>
            <person name="Kearney S.M."/>
            <person name="Perrotta A.R."/>
            <person name="Berdy B."/>
            <person name="Zhao S."/>
            <person name="Lieberman T.D."/>
            <person name="Swanson P.K."/>
            <person name="Smith M."/>
            <person name="Roesemann S."/>
            <person name="Alexander J.E."/>
            <person name="Rich S.A."/>
            <person name="Livny J."/>
            <person name="Vlamakis H."/>
            <person name="Clish C."/>
            <person name="Bullock K."/>
            <person name="Deik A."/>
            <person name="Scott J."/>
            <person name="Pierce K.A."/>
            <person name="Xavier R.J."/>
            <person name="Alm E.J."/>
        </authorList>
    </citation>
    <scope>NUCLEOTIDE SEQUENCE [LARGE SCALE GENOMIC DNA]</scope>
    <source>
        <strain evidence="1 2">BIOML-B9</strain>
    </source>
</reference>
<dbReference type="EMBL" id="WKQE01000018">
    <property type="protein sequence ID" value="MSC81421.1"/>
    <property type="molecule type" value="Genomic_DNA"/>
</dbReference>
<comment type="caution">
    <text evidence="1">The sequence shown here is derived from an EMBL/GenBank/DDBJ whole genome shotgun (WGS) entry which is preliminary data.</text>
</comment>
<name>A0A6L5TIE6_9FIRM</name>
<protein>
    <submittedName>
        <fullName evidence="1">Uncharacterized protein</fullName>
    </submittedName>
</protein>
<organism evidence="1 2">
    <name type="scientific">Faecalibacterium prausnitzii</name>
    <dbReference type="NCBI Taxonomy" id="853"/>
    <lineage>
        <taxon>Bacteria</taxon>
        <taxon>Bacillati</taxon>
        <taxon>Bacillota</taxon>
        <taxon>Clostridia</taxon>
        <taxon>Eubacteriales</taxon>
        <taxon>Oscillospiraceae</taxon>
        <taxon>Faecalibacterium</taxon>
    </lineage>
</organism>
<dbReference type="AlphaFoldDB" id="A0A6L5TIE6"/>
<evidence type="ECO:0000313" key="1">
    <source>
        <dbReference type="EMBL" id="MSC81421.1"/>
    </source>
</evidence>
<gene>
    <name evidence="1" type="ORF">GKD85_11510</name>
</gene>
<accession>A0A6L5TIE6</accession>
<dbReference type="RefSeq" id="WP_154252523.1">
    <property type="nucleotide sequence ID" value="NZ_WKQD01000018.1"/>
</dbReference>
<dbReference type="Proteomes" id="UP000477010">
    <property type="component" value="Unassembled WGS sequence"/>
</dbReference>
<proteinExistence type="predicted"/>
<sequence>MRAASSGLRHPASASCLGRHARLAGRCPNNSSLFPPLAAVVVVAAEELFIIRAMSGSLRAARHCVFTRGGGFLFFRPKFHVLGRKSQTIKQSAQKGGAKFGGGGFDRSREKIFKKQNDELKRAIATK</sequence>